<evidence type="ECO:0000259" key="8">
    <source>
        <dbReference type="Pfam" id="PF03159"/>
    </source>
</evidence>
<evidence type="ECO:0000256" key="4">
    <source>
        <dbReference type="ARBA" id="ARBA00022801"/>
    </source>
</evidence>
<dbReference type="Gene3D" id="3.40.50.12390">
    <property type="match status" value="2"/>
</dbReference>
<evidence type="ECO:0000259" key="9">
    <source>
        <dbReference type="Pfam" id="PF17846"/>
    </source>
</evidence>
<keyword evidence="6" id="KW-0963">Cytoplasm</keyword>
<name>A0A9N8Z7U8_9GLOM</name>
<dbReference type="OrthoDB" id="372487at2759"/>
<dbReference type="GO" id="GO:0000184">
    <property type="term" value="P:nuclear-transcribed mRNA catabolic process, nonsense-mediated decay"/>
    <property type="evidence" value="ECO:0007669"/>
    <property type="project" value="UniProtKB-KW"/>
</dbReference>
<dbReference type="InterPro" id="IPR016494">
    <property type="entry name" value="5_3_exoribonuclease_1"/>
</dbReference>
<comment type="similarity">
    <text evidence="1">Belongs to the 5'-3' exonuclease family. XRN2/RAT1 subfamily.</text>
</comment>
<dbReference type="InterPro" id="IPR047008">
    <property type="entry name" value="XRN1_SH3_sf"/>
</dbReference>
<dbReference type="InterPro" id="IPR027073">
    <property type="entry name" value="5_3_exoribonuclease"/>
</dbReference>
<feature type="domain" description="Xrn1 N-terminal" evidence="8">
    <location>
        <begin position="1"/>
        <end position="192"/>
    </location>
</feature>
<dbReference type="InterPro" id="IPR040992">
    <property type="entry name" value="XRN1_D1"/>
</dbReference>
<dbReference type="Pfam" id="PF03159">
    <property type="entry name" value="XRN_N"/>
    <property type="match status" value="1"/>
</dbReference>
<dbReference type="FunFam" id="1.25.40.1050:FF:000002">
    <property type="entry name" value="5'-3' exoribonuclease"/>
    <property type="match status" value="1"/>
</dbReference>
<evidence type="ECO:0000259" key="10">
    <source>
        <dbReference type="Pfam" id="PF18129"/>
    </source>
</evidence>
<feature type="region of interest" description="Disordered" evidence="7">
    <location>
        <begin position="1158"/>
        <end position="1198"/>
    </location>
</feature>
<feature type="compositionally biased region" description="Polar residues" evidence="7">
    <location>
        <begin position="1174"/>
        <end position="1197"/>
    </location>
</feature>
<evidence type="ECO:0000256" key="5">
    <source>
        <dbReference type="ARBA" id="ARBA00022839"/>
    </source>
</evidence>
<dbReference type="GO" id="GO:0005634">
    <property type="term" value="C:nucleus"/>
    <property type="evidence" value="ECO:0007669"/>
    <property type="project" value="TreeGrafter"/>
</dbReference>
<sequence length="1305" mass="148413">MNGIIHQCSHPNDVDAHYRISEEKIFIDIFNYIDHLFTKIKPKKLFFMAVDGVAPRAKMNQQRSRRFRTAKEAADAIAKAKAKGEELPKEPPFDSNCITPGTLFMKKLSLQLEYFVHKKVSEDANWRNVEVILSGHEVPGEGEHKIMEYIRTAKAQPDYNPNVRHCLYGLDADLIMLGLLSHDPHFALLREEVTFGPRKKKKGGVESQNFYLMHISLLREYLDLEFSALRDLLPFDYDLERIIDDFVLLALFIGNDFVPHLPKLHIAEGALGLMFKVYKRILPEAGGYINDGGTLDMERLELMFKELSQFEREVFENDHDDSKWFKGKRKPVLNEVDIEASKRSNGFEMTPKQREIYQQIKTFVISKDQEALHFPPDYPARDRKFIQNLAADLGIRHAIEYHEVNNEKHVYVEFNSDSEDEDDSREGVWKKYEEADIVDDSQINTEAIEKQKYEERFDKWKKDYYLTKMGLDYDDSEQMYQLVRSYIEGLQWDLVRFKDLKFELGQPFRPFEQLMGVLPEGSKTLLPIPLQDLMVNPNSPIIDFYPKDFDTDMNGKKADWEAVVKIPFIDEERLIEALKGKEHLLTKEEKKRNSFKESQRFVFDENVSGRYPSPTPGRFPEINIRCRVETYNLPVVKNVELVKGLCDGVQLGAKAMAGFPSLETIPHSGEIKKHGVNVFNSESRNETIVITLYNVYENVETKAIAQEKIGKRIFVGWPFLQEGLVSAISDSNVRYELSTQADGTTEIIEKRHKADNTEQWKRRAGKLEHEYSKKRGTIIGTVNVLVHVRMLKGLKHKDDGSLVKEYLPPDQESDYAMQTVVENVECEDARYAEQPAQPISEEFPRFTEVFFLGNVNYGCPACVVGQSKKSLAVQLAAPAHSGDDHVFGLEVANQFHKRVQYHHSYNVAKKLGISGLALSKLTSSLHVICEQHRVNLGLNLKFEAKKQKVLGYTRKAVEGGWDYSDKAIELVAEYKRKFPEFIAALESKHKDEIYRAEDFYPQDVASAKIHEIKTWLNTVEVSDLERVSLDAEQLDKEAIAEIEKRAEQFVCHENDFKKIVVKNIPRQALLKPSHAANRLQDQVFRLGDRVVHVQDSGSAPIAAKGVVIGIDNNNIDVVFDVSFISGTTLGDRCSPYRGMTVLNSSLLNLSYRQYGPKYGRQADQRAKSSEVGRAQSNMNHSRGNNATHGRGNQSHNKQVAIAPRARGAPVGGINGRGYVNGHAHPKSSADGVYNRSRPYSQQGNFSRFGNAHFHDQFSHRGGYGGSRNVPGFVPGGRGASGHNQRGNGRGGTFPNNAPHRGRGRS</sequence>
<evidence type="ECO:0000256" key="2">
    <source>
        <dbReference type="ARBA" id="ARBA00022664"/>
    </source>
</evidence>
<dbReference type="GO" id="GO:0016075">
    <property type="term" value="P:rRNA catabolic process"/>
    <property type="evidence" value="ECO:0007669"/>
    <property type="project" value="TreeGrafter"/>
</dbReference>
<dbReference type="Gene3D" id="1.25.40.1050">
    <property type="match status" value="1"/>
</dbReference>
<dbReference type="PIRSF" id="PIRSF006743">
    <property type="entry name" value="Exonuclease_Xnr1"/>
    <property type="match status" value="1"/>
</dbReference>
<comment type="function">
    <text evidence="6">Multifunctional protein that exhibits several independent functions at different levels of the cellular processes. 5'-3' exonuclease component of the nonsense-mediated mRNA decay (NMD) which is a highly conserved mRNA degradation pathway, an RNA surveillance system whose role is to identify and rid cells of mRNA with premature termination codons and thus prevents accumulation of potentially harmful truncated proteins.</text>
</comment>
<dbReference type="InterPro" id="IPR041106">
    <property type="entry name" value="XRN1_D2_D3"/>
</dbReference>
<keyword evidence="14" id="KW-1185">Reference proteome</keyword>
<dbReference type="Pfam" id="PF18334">
    <property type="entry name" value="XRN1_D2_D3"/>
    <property type="match status" value="1"/>
</dbReference>
<evidence type="ECO:0000313" key="13">
    <source>
        <dbReference type="EMBL" id="CAG8482069.1"/>
    </source>
</evidence>
<gene>
    <name evidence="13" type="ORF">POCULU_LOCUS1605</name>
</gene>
<evidence type="ECO:0000259" key="12">
    <source>
        <dbReference type="Pfam" id="PF18334"/>
    </source>
</evidence>
<dbReference type="Proteomes" id="UP000789572">
    <property type="component" value="Unassembled WGS sequence"/>
</dbReference>
<feature type="compositionally biased region" description="Basic and acidic residues" evidence="7">
    <location>
        <begin position="1160"/>
        <end position="1170"/>
    </location>
</feature>
<feature type="domain" description="5'-3' exoribonuclease 1 SH3-like" evidence="10">
    <location>
        <begin position="1082"/>
        <end position="1148"/>
    </location>
</feature>
<evidence type="ECO:0000256" key="7">
    <source>
        <dbReference type="SAM" id="MobiDB-lite"/>
    </source>
</evidence>
<comment type="subcellular location">
    <subcellularLocation>
        <location evidence="6">Cytoplasm</location>
    </subcellularLocation>
</comment>
<keyword evidence="6" id="KW-0866">Nonsense-mediated mRNA decay</keyword>
<dbReference type="GO" id="GO:0003723">
    <property type="term" value="F:RNA binding"/>
    <property type="evidence" value="ECO:0007669"/>
    <property type="project" value="UniProtKB-KW"/>
</dbReference>
<dbReference type="Gene3D" id="2.30.30.750">
    <property type="match status" value="1"/>
</dbReference>
<keyword evidence="5 6" id="KW-0269">Exonuclease</keyword>
<evidence type="ECO:0000259" key="11">
    <source>
        <dbReference type="Pfam" id="PF18332"/>
    </source>
</evidence>
<dbReference type="PANTHER" id="PTHR12341:SF7">
    <property type="entry name" value="5'-3' EXORIBONUCLEASE 1"/>
    <property type="match status" value="1"/>
</dbReference>
<dbReference type="GO" id="GO:0006397">
    <property type="term" value="P:mRNA processing"/>
    <property type="evidence" value="ECO:0007669"/>
    <property type="project" value="UniProtKB-KW"/>
</dbReference>
<dbReference type="InterPro" id="IPR014722">
    <property type="entry name" value="Rib_uL2_dom2"/>
</dbReference>
<dbReference type="InterPro" id="IPR036867">
    <property type="entry name" value="R3H_dom_sf"/>
</dbReference>
<feature type="domain" description="Xrn1 helical" evidence="9">
    <location>
        <begin position="499"/>
        <end position="606"/>
    </location>
</feature>
<dbReference type="FunFam" id="3.40.50.12390:FF:000002">
    <property type="entry name" value="5'-3' exoribonuclease 1"/>
    <property type="match status" value="1"/>
</dbReference>
<evidence type="ECO:0000256" key="6">
    <source>
        <dbReference type="PIRNR" id="PIRNR006743"/>
    </source>
</evidence>
<dbReference type="Gene3D" id="3.30.1370.50">
    <property type="entry name" value="R3H-like domain"/>
    <property type="match status" value="1"/>
</dbReference>
<keyword evidence="2" id="KW-0507">mRNA processing</keyword>
<dbReference type="PANTHER" id="PTHR12341">
    <property type="entry name" value="5'-&gt;3' EXORIBONUCLEASE"/>
    <property type="match status" value="1"/>
</dbReference>
<dbReference type="Gene3D" id="2.170.260.40">
    <property type="match status" value="1"/>
</dbReference>
<dbReference type="InterPro" id="IPR004859">
    <property type="entry name" value="Xrn1_N"/>
</dbReference>
<proteinExistence type="inferred from homology"/>
<evidence type="ECO:0000256" key="1">
    <source>
        <dbReference type="ARBA" id="ARBA00006994"/>
    </source>
</evidence>
<dbReference type="Pfam" id="PF18332">
    <property type="entry name" value="XRN1_D1"/>
    <property type="match status" value="1"/>
</dbReference>
<feature type="domain" description="Xrn1 helical" evidence="9">
    <location>
        <begin position="237"/>
        <end position="493"/>
    </location>
</feature>
<reference evidence="13" key="1">
    <citation type="submission" date="2021-06" db="EMBL/GenBank/DDBJ databases">
        <authorList>
            <person name="Kallberg Y."/>
            <person name="Tangrot J."/>
            <person name="Rosling A."/>
        </authorList>
    </citation>
    <scope>NUCLEOTIDE SEQUENCE</scope>
    <source>
        <strain evidence="13">IA702</strain>
    </source>
</reference>
<feature type="region of interest" description="Disordered" evidence="7">
    <location>
        <begin position="1265"/>
        <end position="1305"/>
    </location>
</feature>
<evidence type="ECO:0000313" key="14">
    <source>
        <dbReference type="Proteomes" id="UP000789572"/>
    </source>
</evidence>
<organism evidence="13 14">
    <name type="scientific">Paraglomus occultum</name>
    <dbReference type="NCBI Taxonomy" id="144539"/>
    <lineage>
        <taxon>Eukaryota</taxon>
        <taxon>Fungi</taxon>
        <taxon>Fungi incertae sedis</taxon>
        <taxon>Mucoromycota</taxon>
        <taxon>Glomeromycotina</taxon>
        <taxon>Glomeromycetes</taxon>
        <taxon>Paraglomerales</taxon>
        <taxon>Paraglomeraceae</taxon>
        <taxon>Paraglomus</taxon>
    </lineage>
</organism>
<dbReference type="CDD" id="cd18673">
    <property type="entry name" value="PIN_XRN1-2-like"/>
    <property type="match status" value="1"/>
</dbReference>
<keyword evidence="6" id="KW-0694">RNA-binding</keyword>
<dbReference type="GO" id="GO:0005737">
    <property type="term" value="C:cytoplasm"/>
    <property type="evidence" value="ECO:0007669"/>
    <property type="project" value="UniProtKB-SubCell"/>
</dbReference>
<dbReference type="Pfam" id="PF18129">
    <property type="entry name" value="SH3_12"/>
    <property type="match status" value="1"/>
</dbReference>
<dbReference type="InterPro" id="IPR041412">
    <property type="entry name" value="Xrn1_helical"/>
</dbReference>
<dbReference type="EMBL" id="CAJVPJ010000125">
    <property type="protein sequence ID" value="CAG8482069.1"/>
    <property type="molecule type" value="Genomic_DNA"/>
</dbReference>
<dbReference type="Gene3D" id="2.30.30.30">
    <property type="match status" value="1"/>
</dbReference>
<dbReference type="Pfam" id="PF17846">
    <property type="entry name" value="XRN_M"/>
    <property type="match status" value="2"/>
</dbReference>
<feature type="domain" description="5'-3' exoribonuclease 1 D1" evidence="11">
    <location>
        <begin position="644"/>
        <end position="834"/>
    </location>
</feature>
<feature type="domain" description="Exoribonuclease Xrn1 D2/D3" evidence="12">
    <location>
        <begin position="838"/>
        <end position="1057"/>
    </location>
</feature>
<comment type="caution">
    <text evidence="13">The sequence shown here is derived from an EMBL/GenBank/DDBJ whole genome shotgun (WGS) entry which is preliminary data.</text>
</comment>
<evidence type="ECO:0000256" key="3">
    <source>
        <dbReference type="ARBA" id="ARBA00022722"/>
    </source>
</evidence>
<dbReference type="GO" id="GO:0004534">
    <property type="term" value="F:5'-3' RNA exonuclease activity"/>
    <property type="evidence" value="ECO:0007669"/>
    <property type="project" value="UniProtKB-ARBA"/>
</dbReference>
<accession>A0A9N8Z7U8</accession>
<keyword evidence="4 6" id="KW-0378">Hydrolase</keyword>
<dbReference type="EC" id="3.1.13.-" evidence="6"/>
<dbReference type="InterPro" id="IPR047007">
    <property type="entry name" value="XRN1_D1_sf"/>
</dbReference>
<protein>
    <recommendedName>
        <fullName evidence="6">5'-3' exoribonuclease 1</fullName>
        <ecNumber evidence="6">3.1.13.-</ecNumber>
    </recommendedName>
</protein>
<keyword evidence="3 6" id="KW-0540">Nuclease</keyword>
<dbReference type="InterPro" id="IPR041385">
    <property type="entry name" value="SH3_12"/>
</dbReference>